<feature type="transmembrane region" description="Helical" evidence="2">
    <location>
        <begin position="120"/>
        <end position="138"/>
    </location>
</feature>
<evidence type="ECO:0000313" key="4">
    <source>
        <dbReference type="Proteomes" id="UP000315252"/>
    </source>
</evidence>
<dbReference type="OrthoDB" id="7055135at2"/>
<comment type="caution">
    <text evidence="3">The sequence shown here is derived from an EMBL/GenBank/DDBJ whole genome shotgun (WGS) entry which is preliminary data.</text>
</comment>
<name>A0A545TGF0_9PROT</name>
<gene>
    <name evidence="3" type="ORF">FKG95_21425</name>
</gene>
<dbReference type="RefSeq" id="WP_142898464.1">
    <property type="nucleotide sequence ID" value="NZ_ML660059.1"/>
</dbReference>
<evidence type="ECO:0000256" key="2">
    <source>
        <dbReference type="SAM" id="Phobius"/>
    </source>
</evidence>
<keyword evidence="2" id="KW-0472">Membrane</keyword>
<evidence type="ECO:0000313" key="3">
    <source>
        <dbReference type="EMBL" id="TQV76201.1"/>
    </source>
</evidence>
<dbReference type="AlphaFoldDB" id="A0A545TGF0"/>
<evidence type="ECO:0000256" key="1">
    <source>
        <dbReference type="SAM" id="MobiDB-lite"/>
    </source>
</evidence>
<feature type="transmembrane region" description="Helical" evidence="2">
    <location>
        <begin position="144"/>
        <end position="163"/>
    </location>
</feature>
<feature type="region of interest" description="Disordered" evidence="1">
    <location>
        <begin position="171"/>
        <end position="207"/>
    </location>
</feature>
<accession>A0A545TGF0</accession>
<keyword evidence="2" id="KW-1133">Transmembrane helix</keyword>
<organism evidence="3 4">
    <name type="scientific">Denitrobaculum tricleocarpae</name>
    <dbReference type="NCBI Taxonomy" id="2591009"/>
    <lineage>
        <taxon>Bacteria</taxon>
        <taxon>Pseudomonadati</taxon>
        <taxon>Pseudomonadota</taxon>
        <taxon>Alphaproteobacteria</taxon>
        <taxon>Rhodospirillales</taxon>
        <taxon>Rhodospirillaceae</taxon>
        <taxon>Denitrobaculum</taxon>
    </lineage>
</organism>
<proteinExistence type="predicted"/>
<dbReference type="Proteomes" id="UP000315252">
    <property type="component" value="Unassembled WGS sequence"/>
</dbReference>
<feature type="transmembrane region" description="Helical" evidence="2">
    <location>
        <begin position="88"/>
        <end position="108"/>
    </location>
</feature>
<protein>
    <submittedName>
        <fullName evidence="3">Uncharacterized protein</fullName>
    </submittedName>
</protein>
<feature type="transmembrane region" description="Helical" evidence="2">
    <location>
        <begin position="48"/>
        <end position="68"/>
    </location>
</feature>
<reference evidence="3 4" key="1">
    <citation type="submission" date="2019-06" db="EMBL/GenBank/DDBJ databases">
        <title>Whole genome sequence for Rhodospirillaceae sp. R148.</title>
        <authorList>
            <person name="Wang G."/>
        </authorList>
    </citation>
    <scope>NUCLEOTIDE SEQUENCE [LARGE SCALE GENOMIC DNA]</scope>
    <source>
        <strain evidence="3 4">R148</strain>
    </source>
</reference>
<sequence>MLPILFFGTLGLEIFIANSALTSSNAVGGIVAIVLHWTVFTRLKRIELSLLILLLAISAWIDLTPLILRSESITFNWLPFQGVLDGSLFVNAQAAAGKFFAYGSMVYLLQRMGAGDWISVLAPTGWVAGIEVAQTYVVNHTPESTNPLLVVFAALAILAIEGLNAKQSRLHTQAGETAHRDGHDSSGYQSGSHARAHPATDHQRKHRAVIQKVNLNAAQAELLDQLAEKMQVSVSEASRKIIGSAIEEAGRETQNPDELVRRLRTLSLRGAAGLITRENENNGWLAREIELYPDHYEVLQELSAESGSSISRVIRRIVDRFFSQLESETG</sequence>
<keyword evidence="4" id="KW-1185">Reference proteome</keyword>
<feature type="transmembrane region" description="Helical" evidence="2">
    <location>
        <begin position="15"/>
        <end position="36"/>
    </location>
</feature>
<dbReference type="EMBL" id="VHSH01000008">
    <property type="protein sequence ID" value="TQV76201.1"/>
    <property type="molecule type" value="Genomic_DNA"/>
</dbReference>
<keyword evidence="2" id="KW-0812">Transmembrane</keyword>